<dbReference type="Proteomes" id="UP000722336">
    <property type="component" value="Unassembled WGS sequence"/>
</dbReference>
<dbReference type="Pfam" id="PF00288">
    <property type="entry name" value="GHMP_kinases_N"/>
    <property type="match status" value="1"/>
</dbReference>
<evidence type="ECO:0000256" key="5">
    <source>
        <dbReference type="ARBA" id="ARBA00023229"/>
    </source>
</evidence>
<evidence type="ECO:0000256" key="2">
    <source>
        <dbReference type="ARBA" id="ARBA00012052"/>
    </source>
</evidence>
<dbReference type="NCBIfam" id="TIGR00154">
    <property type="entry name" value="ispE"/>
    <property type="match status" value="1"/>
</dbReference>
<accession>A0ABS6SDY7</accession>
<gene>
    <name evidence="7" type="primary">ispE</name>
    <name evidence="10" type="ORF">KCG44_06680</name>
</gene>
<keyword evidence="11" id="KW-1185">Reference proteome</keyword>
<dbReference type="EC" id="2.7.1.148" evidence="2 7"/>
<evidence type="ECO:0000259" key="8">
    <source>
        <dbReference type="Pfam" id="PF00288"/>
    </source>
</evidence>
<name>A0ABS6SDY7_9SPHN</name>
<dbReference type="InterPro" id="IPR006204">
    <property type="entry name" value="GHMP_kinase_N_dom"/>
</dbReference>
<proteinExistence type="inferred from homology"/>
<organism evidence="10 11">
    <name type="scientific">Pacificimonas pallii</name>
    <dbReference type="NCBI Taxonomy" id="2827236"/>
    <lineage>
        <taxon>Bacteria</taxon>
        <taxon>Pseudomonadati</taxon>
        <taxon>Pseudomonadota</taxon>
        <taxon>Alphaproteobacteria</taxon>
        <taxon>Sphingomonadales</taxon>
        <taxon>Sphingosinicellaceae</taxon>
        <taxon>Pacificimonas</taxon>
    </lineage>
</organism>
<evidence type="ECO:0000313" key="10">
    <source>
        <dbReference type="EMBL" id="MBV7256470.1"/>
    </source>
</evidence>
<comment type="similarity">
    <text evidence="1 7">Belongs to the GHMP kinase family. IspE subfamily.</text>
</comment>
<comment type="caution">
    <text evidence="10">The sequence shown here is derived from an EMBL/GenBank/DDBJ whole genome shotgun (WGS) entry which is preliminary data.</text>
</comment>
<evidence type="ECO:0000256" key="3">
    <source>
        <dbReference type="ARBA" id="ARBA00017473"/>
    </source>
</evidence>
<comment type="function">
    <text evidence="7">Catalyzes the phosphorylation of the position 2 hydroxy group of 4-diphosphocytidyl-2C-methyl-D-erythritol.</text>
</comment>
<dbReference type="PANTHER" id="PTHR43527">
    <property type="entry name" value="4-DIPHOSPHOCYTIDYL-2-C-METHYL-D-ERYTHRITOL KINASE, CHLOROPLASTIC"/>
    <property type="match status" value="1"/>
</dbReference>
<keyword evidence="5 7" id="KW-0414">Isoprene biosynthesis</keyword>
<dbReference type="GO" id="GO:0050515">
    <property type="term" value="F:4-(cytidine 5'-diphospho)-2-C-methyl-D-erythritol kinase activity"/>
    <property type="evidence" value="ECO:0007669"/>
    <property type="project" value="UniProtKB-EC"/>
</dbReference>
<evidence type="ECO:0000313" key="11">
    <source>
        <dbReference type="Proteomes" id="UP000722336"/>
    </source>
</evidence>
<keyword evidence="4 7" id="KW-0547">Nucleotide-binding</keyword>
<dbReference type="InterPro" id="IPR004424">
    <property type="entry name" value="IspE"/>
</dbReference>
<comment type="catalytic activity">
    <reaction evidence="7">
        <text>4-CDP-2-C-methyl-D-erythritol + ATP = 4-CDP-2-C-methyl-D-erythritol 2-phosphate + ADP + H(+)</text>
        <dbReference type="Rhea" id="RHEA:18437"/>
        <dbReference type="ChEBI" id="CHEBI:15378"/>
        <dbReference type="ChEBI" id="CHEBI:30616"/>
        <dbReference type="ChEBI" id="CHEBI:57823"/>
        <dbReference type="ChEBI" id="CHEBI:57919"/>
        <dbReference type="ChEBI" id="CHEBI:456216"/>
        <dbReference type="EC" id="2.7.1.148"/>
    </reaction>
</comment>
<protein>
    <recommendedName>
        <fullName evidence="3 7">4-diphosphocytidyl-2-C-methyl-D-erythritol kinase</fullName>
        <shortName evidence="7">CMK</shortName>
        <ecNumber evidence="2 7">2.7.1.148</ecNumber>
    </recommendedName>
    <alternativeName>
        <fullName evidence="6 7">4-(cytidine-5'-diphospho)-2-C-methyl-D-erythritol kinase</fullName>
    </alternativeName>
</protein>
<feature type="domain" description="GHMP kinase C-terminal" evidence="9">
    <location>
        <begin position="229"/>
        <end position="283"/>
    </location>
</feature>
<dbReference type="InterPro" id="IPR013750">
    <property type="entry name" value="GHMP_kinase_C_dom"/>
</dbReference>
<keyword evidence="7" id="KW-0067">ATP-binding</keyword>
<evidence type="ECO:0000256" key="1">
    <source>
        <dbReference type="ARBA" id="ARBA00009684"/>
    </source>
</evidence>
<feature type="active site" evidence="7">
    <location>
        <position position="31"/>
    </location>
</feature>
<keyword evidence="7 10" id="KW-0418">Kinase</keyword>
<feature type="active site" evidence="7">
    <location>
        <position position="158"/>
    </location>
</feature>
<evidence type="ECO:0000256" key="7">
    <source>
        <dbReference type="HAMAP-Rule" id="MF_00061"/>
    </source>
</evidence>
<evidence type="ECO:0000259" key="9">
    <source>
        <dbReference type="Pfam" id="PF08544"/>
    </source>
</evidence>
<keyword evidence="7 10" id="KW-0808">Transferase</keyword>
<comment type="pathway">
    <text evidence="7">Isoprenoid biosynthesis; isopentenyl diphosphate biosynthesis via DXP pathway; isopentenyl diphosphate from 1-deoxy-D-xylulose 5-phosphate: step 3/6.</text>
</comment>
<dbReference type="PIRSF" id="PIRSF010376">
    <property type="entry name" value="IspE"/>
    <property type="match status" value="1"/>
</dbReference>
<reference evidence="10 11" key="1">
    <citation type="submission" date="2021-04" db="EMBL/GenBank/DDBJ databases">
        <authorList>
            <person name="Pira H."/>
            <person name="Risdian C."/>
            <person name="Wink J."/>
        </authorList>
    </citation>
    <scope>NUCLEOTIDE SEQUENCE [LARGE SCALE GENOMIC DNA]</scope>
    <source>
        <strain evidence="10 11">WHA3</strain>
    </source>
</reference>
<dbReference type="NCBIfam" id="NF011202">
    <property type="entry name" value="PRK14608.1"/>
    <property type="match status" value="1"/>
</dbReference>
<dbReference type="EMBL" id="JAGSPA010000002">
    <property type="protein sequence ID" value="MBV7256470.1"/>
    <property type="molecule type" value="Genomic_DNA"/>
</dbReference>
<evidence type="ECO:0000256" key="4">
    <source>
        <dbReference type="ARBA" id="ARBA00022741"/>
    </source>
</evidence>
<dbReference type="Pfam" id="PF08544">
    <property type="entry name" value="GHMP_kinases_C"/>
    <property type="match status" value="1"/>
</dbReference>
<feature type="domain" description="GHMP kinase N-terminal" evidence="8">
    <location>
        <begin position="88"/>
        <end position="165"/>
    </location>
</feature>
<sequence length="306" mass="32287">MRGRPPPRASRNRERAGVTADARWSETGFAKINLALHVRRRRDDGYHDIETLFAFCDDGDVLQAAPADAVTLSLTGPFAAGLDGGGDNLVLRAAQALKDASGYVGGAALTLDKRLPVASGIGGGSADAAATLRLLNRMWRLDWPAARLAELALPLGADIPACVHSHALRGEGIGEKLRRDPGMDALAGVPVLLVNPLIGVSTADVFRGWDRRDRGPLATGDALFVAASGRNDLMPPARAQVPEIAQVLETLGACAGTALVRMSGSGATCFALFEDKIWRDRAEAHICAAQDGWWTLATKLRAESGV</sequence>
<dbReference type="HAMAP" id="MF_00061">
    <property type="entry name" value="IspE"/>
    <property type="match status" value="1"/>
</dbReference>
<feature type="binding site" evidence="7">
    <location>
        <begin position="116"/>
        <end position="126"/>
    </location>
    <ligand>
        <name>ATP</name>
        <dbReference type="ChEBI" id="CHEBI:30616"/>
    </ligand>
</feature>
<dbReference type="PANTHER" id="PTHR43527:SF2">
    <property type="entry name" value="4-DIPHOSPHOCYTIDYL-2-C-METHYL-D-ERYTHRITOL KINASE, CHLOROPLASTIC"/>
    <property type="match status" value="1"/>
</dbReference>
<evidence type="ECO:0000256" key="6">
    <source>
        <dbReference type="ARBA" id="ARBA00032554"/>
    </source>
</evidence>